<sequence length="71" mass="8328">RITGKTSEFAKHSKIVHIDIDPSSISKIINAHFPIVGDIKEVVKELLEELKKNQFKSNIHEWRQTLKRYDE</sequence>
<proteinExistence type="inferred from homology"/>
<evidence type="ECO:0000313" key="4">
    <source>
        <dbReference type="Proteomes" id="UP001199644"/>
    </source>
</evidence>
<protein>
    <submittedName>
        <fullName evidence="3">Acetolactate synthase large subunit</fullName>
        <ecNumber evidence="3">2.2.1.6</ecNumber>
    </submittedName>
</protein>
<evidence type="ECO:0000259" key="2">
    <source>
        <dbReference type="Pfam" id="PF00205"/>
    </source>
</evidence>
<dbReference type="GO" id="GO:0030976">
    <property type="term" value="F:thiamine pyrophosphate binding"/>
    <property type="evidence" value="ECO:0007669"/>
    <property type="project" value="InterPro"/>
</dbReference>
<dbReference type="InterPro" id="IPR012000">
    <property type="entry name" value="Thiamin_PyroP_enz_cen_dom"/>
</dbReference>
<dbReference type="EC" id="2.2.1.6" evidence="3"/>
<accession>A0AAW5ED70</accession>
<dbReference type="GO" id="GO:0000287">
    <property type="term" value="F:magnesium ion binding"/>
    <property type="evidence" value="ECO:0007669"/>
    <property type="project" value="InterPro"/>
</dbReference>
<dbReference type="Gene3D" id="3.40.50.1220">
    <property type="entry name" value="TPP-binding domain"/>
    <property type="match status" value="1"/>
</dbReference>
<comment type="caution">
    <text evidence="3">The sequence shown here is derived from an EMBL/GenBank/DDBJ whole genome shotgun (WGS) entry which is preliminary data.</text>
</comment>
<dbReference type="Pfam" id="PF00205">
    <property type="entry name" value="TPP_enzyme_M"/>
    <property type="match status" value="1"/>
</dbReference>
<dbReference type="GO" id="GO:0050660">
    <property type="term" value="F:flavin adenine dinucleotide binding"/>
    <property type="evidence" value="ECO:0007669"/>
    <property type="project" value="TreeGrafter"/>
</dbReference>
<dbReference type="PANTHER" id="PTHR18968">
    <property type="entry name" value="THIAMINE PYROPHOSPHATE ENZYMES"/>
    <property type="match status" value="1"/>
</dbReference>
<comment type="similarity">
    <text evidence="1">Belongs to the TPP enzyme family.</text>
</comment>
<feature type="non-terminal residue" evidence="3">
    <location>
        <position position="1"/>
    </location>
</feature>
<dbReference type="GO" id="GO:0009099">
    <property type="term" value="P:L-valine biosynthetic process"/>
    <property type="evidence" value="ECO:0007669"/>
    <property type="project" value="TreeGrafter"/>
</dbReference>
<dbReference type="GO" id="GO:0009097">
    <property type="term" value="P:isoleucine biosynthetic process"/>
    <property type="evidence" value="ECO:0007669"/>
    <property type="project" value="TreeGrafter"/>
</dbReference>
<name>A0AAW5ED70_CAMJU</name>
<organism evidence="3 4">
    <name type="scientific">Campylobacter jejuni</name>
    <dbReference type="NCBI Taxonomy" id="197"/>
    <lineage>
        <taxon>Bacteria</taxon>
        <taxon>Pseudomonadati</taxon>
        <taxon>Campylobacterota</taxon>
        <taxon>Epsilonproteobacteria</taxon>
        <taxon>Campylobacterales</taxon>
        <taxon>Campylobacteraceae</taxon>
        <taxon>Campylobacter</taxon>
    </lineage>
</organism>
<dbReference type="EMBL" id="JAJUOL010000849">
    <property type="protein sequence ID" value="MCH3853310.1"/>
    <property type="molecule type" value="Genomic_DNA"/>
</dbReference>
<gene>
    <name evidence="3" type="ORF">LZC39_14565</name>
</gene>
<evidence type="ECO:0000256" key="1">
    <source>
        <dbReference type="ARBA" id="ARBA00007812"/>
    </source>
</evidence>
<dbReference type="SUPFAM" id="SSF52467">
    <property type="entry name" value="DHS-like NAD/FAD-binding domain"/>
    <property type="match status" value="1"/>
</dbReference>
<feature type="domain" description="Thiamine pyrophosphate enzyme central" evidence="2">
    <location>
        <begin position="2"/>
        <end position="46"/>
    </location>
</feature>
<dbReference type="InterPro" id="IPR029035">
    <property type="entry name" value="DHS-like_NAD/FAD-binding_dom"/>
</dbReference>
<dbReference type="GO" id="GO:0005948">
    <property type="term" value="C:acetolactate synthase complex"/>
    <property type="evidence" value="ECO:0007669"/>
    <property type="project" value="TreeGrafter"/>
</dbReference>
<feature type="non-terminal residue" evidence="3">
    <location>
        <position position="71"/>
    </location>
</feature>
<dbReference type="Proteomes" id="UP001199644">
    <property type="component" value="Unassembled WGS sequence"/>
</dbReference>
<dbReference type="GO" id="GO:0003984">
    <property type="term" value="F:acetolactate synthase activity"/>
    <property type="evidence" value="ECO:0007669"/>
    <property type="project" value="UniProtKB-EC"/>
</dbReference>
<dbReference type="InterPro" id="IPR045229">
    <property type="entry name" value="TPP_enz"/>
</dbReference>
<keyword evidence="3" id="KW-0808">Transferase</keyword>
<dbReference type="PANTHER" id="PTHR18968:SF13">
    <property type="entry name" value="ACETOLACTATE SYNTHASE CATALYTIC SUBUNIT, MITOCHONDRIAL"/>
    <property type="match status" value="1"/>
</dbReference>
<reference evidence="3" key="1">
    <citation type="submission" date="2021-12" db="EMBL/GenBank/DDBJ databases">
        <title>Prevalence of phenicol resistance gene fexA in Campylobacter isolated from poultry supply chain.</title>
        <authorList>
            <person name="Tang B."/>
            <person name="Zheng X."/>
            <person name="Lin J."/>
            <person name="Lin R."/>
            <person name="Yang H."/>
            <person name="Shen Z."/>
            <person name="Xia F."/>
        </authorList>
    </citation>
    <scope>NUCLEOTIDE SEQUENCE</scope>
    <source>
        <strain evidence="3">CJHN2011004</strain>
    </source>
</reference>
<dbReference type="AlphaFoldDB" id="A0AAW5ED70"/>
<evidence type="ECO:0000313" key="3">
    <source>
        <dbReference type="EMBL" id="MCH3853310.1"/>
    </source>
</evidence>